<feature type="signal peptide" evidence="1">
    <location>
        <begin position="1"/>
        <end position="19"/>
    </location>
</feature>
<protein>
    <submittedName>
        <fullName evidence="2">Uncharacterized protein</fullName>
    </submittedName>
</protein>
<keyword evidence="3" id="KW-1185">Reference proteome</keyword>
<dbReference type="AlphaFoldDB" id="A0A9P9DEJ9"/>
<name>A0A9P9DEJ9_9HYPO</name>
<reference evidence="2" key="1">
    <citation type="journal article" date="2021" name="Nat. Commun.">
        <title>Genetic determinants of endophytism in the Arabidopsis root mycobiome.</title>
        <authorList>
            <person name="Mesny F."/>
            <person name="Miyauchi S."/>
            <person name="Thiergart T."/>
            <person name="Pickel B."/>
            <person name="Atanasova L."/>
            <person name="Karlsson M."/>
            <person name="Huettel B."/>
            <person name="Barry K.W."/>
            <person name="Haridas S."/>
            <person name="Chen C."/>
            <person name="Bauer D."/>
            <person name="Andreopoulos W."/>
            <person name="Pangilinan J."/>
            <person name="LaButti K."/>
            <person name="Riley R."/>
            <person name="Lipzen A."/>
            <person name="Clum A."/>
            <person name="Drula E."/>
            <person name="Henrissat B."/>
            <person name="Kohler A."/>
            <person name="Grigoriev I.V."/>
            <person name="Martin F.M."/>
            <person name="Hacquard S."/>
        </authorList>
    </citation>
    <scope>NUCLEOTIDE SEQUENCE</scope>
    <source>
        <strain evidence="2">MPI-CAGE-AT-0147</strain>
    </source>
</reference>
<dbReference type="EMBL" id="JAGMUV010000028">
    <property type="protein sequence ID" value="KAH7117509.1"/>
    <property type="molecule type" value="Genomic_DNA"/>
</dbReference>
<sequence length="116" mass="12937">MQLSTFTFFLALAAEGANAGLHNVAVCVNNRKVTHKGGYPWKLSYDWNETYDIDTTATKCACDNYKRRNTGNHQWDKCPDCTFDGTFCNSAGWHIGGDEMNYYCTQKCGAQGSEAN</sequence>
<evidence type="ECO:0000313" key="2">
    <source>
        <dbReference type="EMBL" id="KAH7117509.1"/>
    </source>
</evidence>
<feature type="chain" id="PRO_5040388670" evidence="1">
    <location>
        <begin position="20"/>
        <end position="116"/>
    </location>
</feature>
<comment type="caution">
    <text evidence="2">The sequence shown here is derived from an EMBL/GenBank/DDBJ whole genome shotgun (WGS) entry which is preliminary data.</text>
</comment>
<accession>A0A9P9DEJ9</accession>
<evidence type="ECO:0000256" key="1">
    <source>
        <dbReference type="SAM" id="SignalP"/>
    </source>
</evidence>
<gene>
    <name evidence="2" type="ORF">EDB81DRAFT_701837</name>
</gene>
<keyword evidence="1" id="KW-0732">Signal</keyword>
<organism evidence="2 3">
    <name type="scientific">Dactylonectria macrodidyma</name>
    <dbReference type="NCBI Taxonomy" id="307937"/>
    <lineage>
        <taxon>Eukaryota</taxon>
        <taxon>Fungi</taxon>
        <taxon>Dikarya</taxon>
        <taxon>Ascomycota</taxon>
        <taxon>Pezizomycotina</taxon>
        <taxon>Sordariomycetes</taxon>
        <taxon>Hypocreomycetidae</taxon>
        <taxon>Hypocreales</taxon>
        <taxon>Nectriaceae</taxon>
        <taxon>Dactylonectria</taxon>
    </lineage>
</organism>
<evidence type="ECO:0000313" key="3">
    <source>
        <dbReference type="Proteomes" id="UP000738349"/>
    </source>
</evidence>
<dbReference type="OrthoDB" id="3489571at2759"/>
<proteinExistence type="predicted"/>
<dbReference type="Proteomes" id="UP000738349">
    <property type="component" value="Unassembled WGS sequence"/>
</dbReference>